<protein>
    <submittedName>
        <fullName evidence="2">Winged helix-turn-helix domain-containing protein</fullName>
    </submittedName>
</protein>
<organism evidence="2">
    <name type="scientific">Salmonella enterica subsp. enterica serovar Paratyphi C</name>
    <dbReference type="NCBI Taxonomy" id="57046"/>
    <lineage>
        <taxon>Bacteria</taxon>
        <taxon>Pseudomonadati</taxon>
        <taxon>Pseudomonadota</taxon>
        <taxon>Gammaproteobacteria</taxon>
        <taxon>Enterobacterales</taxon>
        <taxon>Enterobacteriaceae</taxon>
        <taxon>Salmonella</taxon>
    </lineage>
</organism>
<comment type="caution">
    <text evidence="2">The sequence shown here is derived from an EMBL/GenBank/DDBJ whole genome shotgun (WGS) entry which is preliminary data.</text>
</comment>
<proteinExistence type="predicted"/>
<evidence type="ECO:0000313" key="2">
    <source>
        <dbReference type="EMBL" id="HAE8318643.1"/>
    </source>
</evidence>
<dbReference type="EMBL" id="DAATGT010000003">
    <property type="protein sequence ID" value="HAE8318643.1"/>
    <property type="molecule type" value="Genomic_DNA"/>
</dbReference>
<accession>A0A737MZE5</accession>
<name>A0A737MZE5_SALET</name>
<dbReference type="EMBL" id="DAAHMM010000001">
    <property type="protein sequence ID" value="HAB6611340.1"/>
    <property type="molecule type" value="Genomic_DNA"/>
</dbReference>
<evidence type="ECO:0000313" key="1">
    <source>
        <dbReference type="EMBL" id="HAB6611340.1"/>
    </source>
</evidence>
<dbReference type="AlphaFoldDB" id="A0A737MZE5"/>
<reference evidence="2" key="2">
    <citation type="submission" date="2018-07" db="EMBL/GenBank/DDBJ databases">
        <authorList>
            <consortium name="NCBI Pathogen Detection Project"/>
        </authorList>
    </citation>
    <scope>NUCLEOTIDE SEQUENCE</scope>
    <source>
        <strain evidence="2">IP 2/88</strain>
        <strain evidence="1">IP 33 K</strain>
    </source>
</reference>
<gene>
    <name evidence="2" type="ORF">GNB42_001216</name>
    <name evidence="1" type="ORF">GNB54_000206</name>
</gene>
<reference evidence="2" key="1">
    <citation type="journal article" date="2018" name="Genome Biol.">
        <title>SKESA: strategic k-mer extension for scrupulous assemblies.</title>
        <authorList>
            <person name="Souvorov A."/>
            <person name="Agarwala R."/>
            <person name="Lipman D.J."/>
        </authorList>
    </citation>
    <scope>NUCLEOTIDE SEQUENCE</scope>
    <source>
        <strain evidence="2">IP 2/88</strain>
        <strain evidence="1">IP 33 K</strain>
    </source>
</reference>
<sequence length="115" mass="13001">MISEEKRQQILSALESFGANGATVKQLSEKIHIGTSGTASYVCRLRRDGYIIEIGKVPTRSTPIYVVNNGKYQPDEPDIFEQCRANWQGYKIHKIFGGSQRQTTVGEEQSQYEPF</sequence>